<proteinExistence type="predicted"/>
<name>A0A6C6Z970_SALPB</name>
<dbReference type="KEGG" id="spq:SPAB_05355"/>
<dbReference type="EMBL" id="CP000886">
    <property type="protein sequence ID" value="ABX70628.1"/>
    <property type="molecule type" value="Genomic_DNA"/>
</dbReference>
<organism evidence="2 3">
    <name type="scientific">Salmonella paratyphi B (strain ATCC BAA-1250 / SPB7)</name>
    <dbReference type="NCBI Taxonomy" id="1016998"/>
    <lineage>
        <taxon>Bacteria</taxon>
        <taxon>Pseudomonadati</taxon>
        <taxon>Pseudomonadota</taxon>
        <taxon>Gammaproteobacteria</taxon>
        <taxon>Enterobacterales</taxon>
        <taxon>Enterobacteriaceae</taxon>
        <taxon>Salmonella</taxon>
    </lineage>
</organism>
<reference evidence="2 3" key="1">
    <citation type="submission" date="2007-11" db="EMBL/GenBank/DDBJ databases">
        <authorList>
            <consortium name="The Salmonella enterica serovar Paratyphi B Genome Sequencing Project"/>
            <person name="McClelland M."/>
            <person name="Sanderson E.K."/>
            <person name="Porwollik S."/>
            <person name="Spieth J."/>
            <person name="Clifton W.S."/>
            <person name="Fulton R."/>
            <person name="Cordes M."/>
            <person name="Wollam A."/>
            <person name="Shah N."/>
            <person name="Pepin K."/>
            <person name="Bhonagiri V."/>
            <person name="Nash W."/>
            <person name="Johnson M."/>
            <person name="Thiruvilangam P."/>
            <person name="Wilson R."/>
        </authorList>
    </citation>
    <scope>NUCLEOTIDE SEQUENCE [LARGE SCALE GENOMIC DNA]</scope>
    <source>
        <strain evidence="3">ATCC BAA-1250 / SPB7</strain>
    </source>
</reference>
<evidence type="ECO:0000256" key="1">
    <source>
        <dbReference type="SAM" id="MobiDB-lite"/>
    </source>
</evidence>
<sequence>MSAGLFLPSGIPRSCPKQVGYSGGDAFSDNAKLLLRTEENFLGGATAKDQDIQFQGLSPFSGAGKGAKRDRFIQPVGNTLKRKAPENPAP</sequence>
<protein>
    <submittedName>
        <fullName evidence="2">Uncharacterized protein</fullName>
    </submittedName>
</protein>
<dbReference type="Proteomes" id="UP000008556">
    <property type="component" value="Chromosome"/>
</dbReference>
<evidence type="ECO:0000313" key="3">
    <source>
        <dbReference type="Proteomes" id="UP000008556"/>
    </source>
</evidence>
<feature type="region of interest" description="Disordered" evidence="1">
    <location>
        <begin position="59"/>
        <end position="90"/>
    </location>
</feature>
<accession>A0A6C6Z970</accession>
<dbReference type="AlphaFoldDB" id="A0A6C6Z970"/>
<evidence type="ECO:0000313" key="2">
    <source>
        <dbReference type="EMBL" id="ABX70628.1"/>
    </source>
</evidence>
<gene>
    <name evidence="2" type="ordered locus">SPAB_05355</name>
</gene>